<comment type="caution">
    <text evidence="2">The sequence shown here is derived from an EMBL/GenBank/DDBJ whole genome shotgun (WGS) entry which is preliminary data.</text>
</comment>
<gene>
    <name evidence="2" type="ORF">FDP41_002249</name>
</gene>
<organism evidence="2 3">
    <name type="scientific">Naegleria fowleri</name>
    <name type="common">Brain eating amoeba</name>
    <dbReference type="NCBI Taxonomy" id="5763"/>
    <lineage>
        <taxon>Eukaryota</taxon>
        <taxon>Discoba</taxon>
        <taxon>Heterolobosea</taxon>
        <taxon>Tetramitia</taxon>
        <taxon>Eutetramitia</taxon>
        <taxon>Vahlkampfiidae</taxon>
        <taxon>Naegleria</taxon>
    </lineage>
</organism>
<protein>
    <submittedName>
        <fullName evidence="2">Uncharacterized protein</fullName>
    </submittedName>
</protein>
<dbReference type="VEuPathDB" id="AmoebaDB:NF0105180"/>
<dbReference type="GeneID" id="68109467"/>
<evidence type="ECO:0000256" key="1">
    <source>
        <dbReference type="SAM" id="MobiDB-lite"/>
    </source>
</evidence>
<evidence type="ECO:0000313" key="2">
    <source>
        <dbReference type="EMBL" id="KAF0978429.1"/>
    </source>
</evidence>
<dbReference type="RefSeq" id="XP_044563142.1">
    <property type="nucleotide sequence ID" value="XM_044705422.1"/>
</dbReference>
<dbReference type="EMBL" id="VFQX01000029">
    <property type="protein sequence ID" value="KAF0978429.1"/>
    <property type="molecule type" value="Genomic_DNA"/>
</dbReference>
<dbReference type="VEuPathDB" id="AmoebaDB:NfTy_043060"/>
<sequence>MSTQLYPPSHQFPISATPQQQQQPLTSLVPPTTGSSTQRSPSPFTASSTPQAVTLIKTEQHAKSISETQDPNAKEEEVIWILPQTFLSVFSTPHHPVSSSKCHLPRDADEFSSPFSSYEPILKQYEKEHEGDIPQEDLLELNPSQYLLEKFPSEKQVEQLITQKACRTRKNLEQIQNNEGRYCEVSYPDVHLKLCLYYFLHQQCWYVVGLKFINTNPELTKIEAVDLVECRAVIPTLNYGECTGGGTSPTSGLWRQFETEYEYTFQLVLNSGAVYELIVSGLGMIHFQMMSTRPQQPEQSVNVAGENENDDFRGEIEI</sequence>
<dbReference type="Proteomes" id="UP000444721">
    <property type="component" value="Unassembled WGS sequence"/>
</dbReference>
<keyword evidence="3" id="KW-1185">Reference proteome</keyword>
<feature type="region of interest" description="Disordered" evidence="1">
    <location>
        <begin position="1"/>
        <end position="50"/>
    </location>
</feature>
<evidence type="ECO:0000313" key="3">
    <source>
        <dbReference type="Proteomes" id="UP000444721"/>
    </source>
</evidence>
<dbReference type="VEuPathDB" id="AmoebaDB:FDP41_002249"/>
<feature type="compositionally biased region" description="Polar residues" evidence="1">
    <location>
        <begin position="1"/>
        <end position="16"/>
    </location>
</feature>
<proteinExistence type="predicted"/>
<feature type="compositionally biased region" description="Low complexity" evidence="1">
    <location>
        <begin position="17"/>
        <end position="33"/>
    </location>
</feature>
<accession>A0A6A5BZL7</accession>
<reference evidence="2 3" key="1">
    <citation type="journal article" date="2019" name="Sci. Rep.">
        <title>Nanopore sequencing improves the draft genome of the human pathogenic amoeba Naegleria fowleri.</title>
        <authorList>
            <person name="Liechti N."/>
            <person name="Schurch N."/>
            <person name="Bruggmann R."/>
            <person name="Wittwer M."/>
        </authorList>
    </citation>
    <scope>NUCLEOTIDE SEQUENCE [LARGE SCALE GENOMIC DNA]</scope>
    <source>
        <strain evidence="2 3">ATCC 30894</strain>
    </source>
</reference>
<name>A0A6A5BZL7_NAEFO</name>
<feature type="compositionally biased region" description="Polar residues" evidence="1">
    <location>
        <begin position="34"/>
        <end position="50"/>
    </location>
</feature>
<dbReference type="OrthoDB" id="10322710at2759"/>
<dbReference type="AlphaFoldDB" id="A0A6A5BZL7"/>